<feature type="domain" description="OmpR/PhoB-type" evidence="8">
    <location>
        <begin position="132"/>
        <end position="232"/>
    </location>
</feature>
<dbReference type="GO" id="GO:0032993">
    <property type="term" value="C:protein-DNA complex"/>
    <property type="evidence" value="ECO:0007669"/>
    <property type="project" value="TreeGrafter"/>
</dbReference>
<dbReference type="InterPro" id="IPR001789">
    <property type="entry name" value="Sig_transdc_resp-reg_receiver"/>
</dbReference>
<dbReference type="Pfam" id="PF00486">
    <property type="entry name" value="Trans_reg_C"/>
    <property type="match status" value="1"/>
</dbReference>
<accession>A0AAV5B1F3</accession>
<evidence type="ECO:0000256" key="6">
    <source>
        <dbReference type="PROSITE-ProRule" id="PRU01091"/>
    </source>
</evidence>
<dbReference type="PROSITE" id="PS51755">
    <property type="entry name" value="OMPR_PHOB"/>
    <property type="match status" value="1"/>
</dbReference>
<keyword evidence="2" id="KW-0805">Transcription regulation</keyword>
<dbReference type="GO" id="GO:0006355">
    <property type="term" value="P:regulation of DNA-templated transcription"/>
    <property type="evidence" value="ECO:0007669"/>
    <property type="project" value="InterPro"/>
</dbReference>
<dbReference type="SUPFAM" id="SSF52172">
    <property type="entry name" value="CheY-like"/>
    <property type="match status" value="1"/>
</dbReference>
<sequence>MGEGREGRTPRVLVVDDDPAIVGLVGALVEGEGLGFVGVGSGEEALAAVTDGPVDLVVLDVMMPGMDGFETCRLLRSREPDLPVIFLSAKDDETSQVVGLTIGGDDYVAKPFRPRELVARIRARLRRSEGSSHGLRVGPLALDPVAHRASLLDVPLNLTPTEFRLLQELMAADGDPVPVGDLFRRVWDAEPDASSRNTVMVHIRRLRAKLERVDASRGYVQTVWGVGYRVSGDGR</sequence>
<dbReference type="Gene3D" id="1.10.10.10">
    <property type="entry name" value="Winged helix-like DNA-binding domain superfamily/Winged helix DNA-binding domain"/>
    <property type="match status" value="1"/>
</dbReference>
<evidence type="ECO:0000256" key="1">
    <source>
        <dbReference type="ARBA" id="ARBA00022553"/>
    </source>
</evidence>
<keyword evidence="1 5" id="KW-0597">Phosphoprotein</keyword>
<dbReference type="CDD" id="cd00383">
    <property type="entry name" value="trans_reg_C"/>
    <property type="match status" value="1"/>
</dbReference>
<evidence type="ECO:0000256" key="4">
    <source>
        <dbReference type="ARBA" id="ARBA00023163"/>
    </source>
</evidence>
<dbReference type="InterPro" id="IPR001867">
    <property type="entry name" value="OmpR/PhoB-type_DNA-bd"/>
</dbReference>
<evidence type="ECO:0000256" key="5">
    <source>
        <dbReference type="PROSITE-ProRule" id="PRU00169"/>
    </source>
</evidence>
<protein>
    <submittedName>
        <fullName evidence="9">DNA-binding response regulator</fullName>
    </submittedName>
</protein>
<dbReference type="SMART" id="SM00862">
    <property type="entry name" value="Trans_reg_C"/>
    <property type="match status" value="1"/>
</dbReference>
<evidence type="ECO:0000256" key="2">
    <source>
        <dbReference type="ARBA" id="ARBA00023015"/>
    </source>
</evidence>
<evidence type="ECO:0000313" key="10">
    <source>
        <dbReference type="Proteomes" id="UP001055025"/>
    </source>
</evidence>
<proteinExistence type="predicted"/>
<dbReference type="SUPFAM" id="SSF46894">
    <property type="entry name" value="C-terminal effector domain of the bipartite response regulators"/>
    <property type="match status" value="1"/>
</dbReference>
<dbReference type="Pfam" id="PF00072">
    <property type="entry name" value="Response_reg"/>
    <property type="match status" value="1"/>
</dbReference>
<reference evidence="9" key="1">
    <citation type="journal article" date="2022" name="Int. J. Syst. Evol. Microbiol.">
        <title>Granulimonas faecalis gen. nov., sp. nov., and Leptogranulimonas caecicola gen. nov., sp. nov., novel lactate-producing Atopobiaceae bacteria isolated from mouse intestines, and an emended description of the family Atopobiaceae.</title>
        <authorList>
            <person name="Morinaga K."/>
            <person name="Kusada H."/>
            <person name="Sakamoto S."/>
            <person name="Murakami T."/>
            <person name="Toyoda A."/>
            <person name="Mori H."/>
            <person name="Meng X.Y."/>
            <person name="Takashino M."/>
            <person name="Murotomi K."/>
            <person name="Tamaki H."/>
        </authorList>
    </citation>
    <scope>NUCLEOTIDE SEQUENCE</scope>
    <source>
        <strain evidence="9">OPF53</strain>
    </source>
</reference>
<dbReference type="PANTHER" id="PTHR48111:SF4">
    <property type="entry name" value="DNA-BINDING DUAL TRANSCRIPTIONAL REGULATOR OMPR"/>
    <property type="match status" value="1"/>
</dbReference>
<dbReference type="GO" id="GO:0005829">
    <property type="term" value="C:cytosol"/>
    <property type="evidence" value="ECO:0007669"/>
    <property type="project" value="TreeGrafter"/>
</dbReference>
<keyword evidence="10" id="KW-1185">Reference proteome</keyword>
<dbReference type="SMART" id="SM00448">
    <property type="entry name" value="REC"/>
    <property type="match status" value="1"/>
</dbReference>
<gene>
    <name evidence="9" type="ORF">ATOP_02500</name>
</gene>
<keyword evidence="3 6" id="KW-0238">DNA-binding</keyword>
<dbReference type="PROSITE" id="PS50110">
    <property type="entry name" value="RESPONSE_REGULATORY"/>
    <property type="match status" value="1"/>
</dbReference>
<evidence type="ECO:0000259" key="7">
    <source>
        <dbReference type="PROSITE" id="PS50110"/>
    </source>
</evidence>
<feature type="DNA-binding region" description="OmpR/PhoB-type" evidence="6">
    <location>
        <begin position="132"/>
        <end position="232"/>
    </location>
</feature>
<dbReference type="EMBL" id="BQKC01000001">
    <property type="protein sequence ID" value="GJM54595.1"/>
    <property type="molecule type" value="Genomic_DNA"/>
</dbReference>
<dbReference type="Gene3D" id="3.40.50.2300">
    <property type="match status" value="1"/>
</dbReference>
<feature type="modified residue" description="4-aspartylphosphate" evidence="5">
    <location>
        <position position="60"/>
    </location>
</feature>
<evidence type="ECO:0000256" key="3">
    <source>
        <dbReference type="ARBA" id="ARBA00023125"/>
    </source>
</evidence>
<dbReference type="GO" id="GO:0000976">
    <property type="term" value="F:transcription cis-regulatory region binding"/>
    <property type="evidence" value="ECO:0007669"/>
    <property type="project" value="TreeGrafter"/>
</dbReference>
<dbReference type="InterPro" id="IPR039420">
    <property type="entry name" value="WalR-like"/>
</dbReference>
<evidence type="ECO:0000259" key="8">
    <source>
        <dbReference type="PROSITE" id="PS51755"/>
    </source>
</evidence>
<organism evidence="9 10">
    <name type="scientific">Granulimonas faecalis</name>
    <dbReference type="NCBI Taxonomy" id="2894155"/>
    <lineage>
        <taxon>Bacteria</taxon>
        <taxon>Bacillati</taxon>
        <taxon>Actinomycetota</taxon>
        <taxon>Coriobacteriia</taxon>
        <taxon>Coriobacteriales</taxon>
        <taxon>Kribbibacteriaceae</taxon>
        <taxon>Granulimonas</taxon>
    </lineage>
</organism>
<dbReference type="RefSeq" id="WP_135978921.1">
    <property type="nucleotide sequence ID" value="NZ_BQKC01000001.1"/>
</dbReference>
<dbReference type="InterPro" id="IPR011006">
    <property type="entry name" value="CheY-like_superfamily"/>
</dbReference>
<name>A0AAV5B1F3_9ACTN</name>
<dbReference type="Gene3D" id="6.10.250.690">
    <property type="match status" value="1"/>
</dbReference>
<comment type="caution">
    <text evidence="9">The sequence shown here is derived from an EMBL/GenBank/DDBJ whole genome shotgun (WGS) entry which is preliminary data.</text>
</comment>
<dbReference type="GO" id="GO:0000156">
    <property type="term" value="F:phosphorelay response regulator activity"/>
    <property type="evidence" value="ECO:0007669"/>
    <property type="project" value="TreeGrafter"/>
</dbReference>
<evidence type="ECO:0000313" key="9">
    <source>
        <dbReference type="EMBL" id="GJM54595.1"/>
    </source>
</evidence>
<dbReference type="PANTHER" id="PTHR48111">
    <property type="entry name" value="REGULATOR OF RPOS"/>
    <property type="match status" value="1"/>
</dbReference>
<keyword evidence="4" id="KW-0804">Transcription</keyword>
<dbReference type="InterPro" id="IPR016032">
    <property type="entry name" value="Sig_transdc_resp-reg_C-effctor"/>
</dbReference>
<dbReference type="InterPro" id="IPR036388">
    <property type="entry name" value="WH-like_DNA-bd_sf"/>
</dbReference>
<dbReference type="Proteomes" id="UP001055025">
    <property type="component" value="Unassembled WGS sequence"/>
</dbReference>
<feature type="domain" description="Response regulatory" evidence="7">
    <location>
        <begin position="11"/>
        <end position="125"/>
    </location>
</feature>
<dbReference type="AlphaFoldDB" id="A0AAV5B1F3"/>